<proteinExistence type="predicted"/>
<gene>
    <name evidence="1" type="ORF">M0R45_023617</name>
</gene>
<sequence length="69" mass="8201">MAESRIDWTTWRSSIANWISDMELCSRDTWFIGCRFRLRSAFDSYSVACEAFSERRFRLIPVGVKIKML</sequence>
<reference evidence="1 2" key="1">
    <citation type="journal article" date="2023" name="G3 (Bethesda)">
        <title>A chromosome-length genome assembly and annotation of blackberry (Rubus argutus, cv. 'Hillquist').</title>
        <authorList>
            <person name="Bruna T."/>
            <person name="Aryal R."/>
            <person name="Dudchenko O."/>
            <person name="Sargent D.J."/>
            <person name="Mead D."/>
            <person name="Buti M."/>
            <person name="Cavallini A."/>
            <person name="Hytonen T."/>
            <person name="Andres J."/>
            <person name="Pham M."/>
            <person name="Weisz D."/>
            <person name="Mascagni F."/>
            <person name="Usai G."/>
            <person name="Natali L."/>
            <person name="Bassil N."/>
            <person name="Fernandez G.E."/>
            <person name="Lomsadze A."/>
            <person name="Armour M."/>
            <person name="Olukolu B."/>
            <person name="Poorten T."/>
            <person name="Britton C."/>
            <person name="Davik J."/>
            <person name="Ashrafi H."/>
            <person name="Aiden E.L."/>
            <person name="Borodovsky M."/>
            <person name="Worthington M."/>
        </authorList>
    </citation>
    <scope>NUCLEOTIDE SEQUENCE [LARGE SCALE GENOMIC DNA]</scope>
    <source>
        <strain evidence="1">PI 553951</strain>
    </source>
</reference>
<name>A0AAW1WRV1_RUBAR</name>
<comment type="caution">
    <text evidence="1">The sequence shown here is derived from an EMBL/GenBank/DDBJ whole genome shotgun (WGS) entry which is preliminary data.</text>
</comment>
<dbReference type="AlphaFoldDB" id="A0AAW1WRV1"/>
<keyword evidence="2" id="KW-1185">Reference proteome</keyword>
<organism evidence="1 2">
    <name type="scientific">Rubus argutus</name>
    <name type="common">Southern blackberry</name>
    <dbReference type="NCBI Taxonomy" id="59490"/>
    <lineage>
        <taxon>Eukaryota</taxon>
        <taxon>Viridiplantae</taxon>
        <taxon>Streptophyta</taxon>
        <taxon>Embryophyta</taxon>
        <taxon>Tracheophyta</taxon>
        <taxon>Spermatophyta</taxon>
        <taxon>Magnoliopsida</taxon>
        <taxon>eudicotyledons</taxon>
        <taxon>Gunneridae</taxon>
        <taxon>Pentapetalae</taxon>
        <taxon>rosids</taxon>
        <taxon>fabids</taxon>
        <taxon>Rosales</taxon>
        <taxon>Rosaceae</taxon>
        <taxon>Rosoideae</taxon>
        <taxon>Rosoideae incertae sedis</taxon>
        <taxon>Rubus</taxon>
    </lineage>
</organism>
<evidence type="ECO:0000313" key="1">
    <source>
        <dbReference type="EMBL" id="KAK9926384.1"/>
    </source>
</evidence>
<evidence type="ECO:0000313" key="2">
    <source>
        <dbReference type="Proteomes" id="UP001457282"/>
    </source>
</evidence>
<protein>
    <submittedName>
        <fullName evidence="1">Uncharacterized protein</fullName>
    </submittedName>
</protein>
<dbReference type="EMBL" id="JBEDUW010000005">
    <property type="protein sequence ID" value="KAK9926384.1"/>
    <property type="molecule type" value="Genomic_DNA"/>
</dbReference>
<dbReference type="Proteomes" id="UP001457282">
    <property type="component" value="Unassembled WGS sequence"/>
</dbReference>
<accession>A0AAW1WRV1</accession>